<evidence type="ECO:0000256" key="2">
    <source>
        <dbReference type="ARBA" id="ARBA00004936"/>
    </source>
</evidence>
<dbReference type="Pfam" id="PF00884">
    <property type="entry name" value="Sulfatase"/>
    <property type="match status" value="1"/>
</dbReference>
<evidence type="ECO:0000256" key="8">
    <source>
        <dbReference type="SAM" id="Phobius"/>
    </source>
</evidence>
<comment type="subcellular location">
    <subcellularLocation>
        <location evidence="1">Cell membrane</location>
        <topology evidence="1">Multi-pass membrane protein</topology>
    </subcellularLocation>
</comment>
<feature type="domain" description="Sulfatase N-terminal" evidence="9">
    <location>
        <begin position="307"/>
        <end position="604"/>
    </location>
</feature>
<dbReference type="RefSeq" id="WP_100512480.1">
    <property type="nucleotide sequence ID" value="NZ_PEBK01000002.1"/>
</dbReference>
<keyword evidence="3" id="KW-1003">Cell membrane</keyword>
<evidence type="ECO:0000256" key="5">
    <source>
        <dbReference type="ARBA" id="ARBA00022989"/>
    </source>
</evidence>
<gene>
    <name evidence="10" type="ORF">CSQ87_02570</name>
</gene>
<organism evidence="10 11">
    <name type="scientific">Bifidobacterium simiarum</name>
    <dbReference type="NCBI Taxonomy" id="2045441"/>
    <lineage>
        <taxon>Bacteria</taxon>
        <taxon>Bacillati</taxon>
        <taxon>Actinomycetota</taxon>
        <taxon>Actinomycetes</taxon>
        <taxon>Bifidobacteriales</taxon>
        <taxon>Bifidobacteriaceae</taxon>
        <taxon>Bifidobacterium</taxon>
    </lineage>
</organism>
<dbReference type="GO" id="GO:0005886">
    <property type="term" value="C:plasma membrane"/>
    <property type="evidence" value="ECO:0007669"/>
    <property type="project" value="UniProtKB-SubCell"/>
</dbReference>
<keyword evidence="6 8" id="KW-0472">Membrane</keyword>
<evidence type="ECO:0000313" key="10">
    <source>
        <dbReference type="EMBL" id="PJM75946.1"/>
    </source>
</evidence>
<dbReference type="EMBL" id="PEBK01000002">
    <property type="protein sequence ID" value="PJM75946.1"/>
    <property type="molecule type" value="Genomic_DNA"/>
</dbReference>
<keyword evidence="5 8" id="KW-1133">Transmembrane helix</keyword>
<evidence type="ECO:0000256" key="7">
    <source>
        <dbReference type="SAM" id="MobiDB-lite"/>
    </source>
</evidence>
<evidence type="ECO:0000259" key="9">
    <source>
        <dbReference type="Pfam" id="PF00884"/>
    </source>
</evidence>
<keyword evidence="4 8" id="KW-0812">Transmembrane</keyword>
<dbReference type="AlphaFoldDB" id="A0A2M9HGK5"/>
<feature type="compositionally biased region" description="Low complexity" evidence="7">
    <location>
        <begin position="744"/>
        <end position="762"/>
    </location>
</feature>
<dbReference type="CDD" id="cd16015">
    <property type="entry name" value="LTA_synthase"/>
    <property type="match status" value="1"/>
</dbReference>
<dbReference type="Gene3D" id="3.40.720.10">
    <property type="entry name" value="Alkaline Phosphatase, subunit A"/>
    <property type="match status" value="1"/>
</dbReference>
<feature type="compositionally biased region" description="Low complexity" evidence="7">
    <location>
        <begin position="717"/>
        <end position="733"/>
    </location>
</feature>
<protein>
    <submittedName>
        <fullName evidence="10">Arylsulfatase</fullName>
    </submittedName>
</protein>
<feature type="transmembrane region" description="Helical" evidence="8">
    <location>
        <begin position="154"/>
        <end position="173"/>
    </location>
</feature>
<feature type="transmembrane region" description="Helical" evidence="8">
    <location>
        <begin position="208"/>
        <end position="232"/>
    </location>
</feature>
<evidence type="ECO:0000256" key="4">
    <source>
        <dbReference type="ARBA" id="ARBA00022692"/>
    </source>
</evidence>
<evidence type="ECO:0000313" key="11">
    <source>
        <dbReference type="Proteomes" id="UP000231451"/>
    </source>
</evidence>
<feature type="region of interest" description="Disordered" evidence="7">
    <location>
        <begin position="694"/>
        <end position="762"/>
    </location>
</feature>
<proteinExistence type="predicted"/>
<dbReference type="OrthoDB" id="5363296at2"/>
<sequence length="762" mass="84105">MIDTTGIDVADADNTVELTDADLAYPGNNHRALPWWVYVIAFLVVDIVAVGLLQWSVWTVEPLRGFGGFISKMWTSGDFQFLLNLLILGIIYFVLTMLINRFWVASPVFLSIVGFCAVAERFKVSVRYETIKPSDLNFLKADAGNMTSFIPTGAGRIFATAAMFFLTMVVIAYSMGKRDGRRRLFDYGGRESVGADRRHRHLCITARVVLIVIPALFLGLFTAGLATTGSWANNLAQRFGDSPKLWDSVWDAQSNGTLIGFERFINPKVMDEPANYSEKTMKQIARKYAKAANEMNEDRASNMEDSTVIMVLSESYSDPTRVPGLKLNKDPMPNIRRIKQGTTSGLMLSAGYGGGTANMEFMSMTGLTMANFDASLSSPYQQLVPKLKWAPTFNQLWNGGKNSQAFHPYESSMYSRAENYRKFNFQHFWTLNEPDVIAHQGKLDSSPYVKDSDAYQSLLEKIDTSKSQFLSVLTMQNHMNYDNWYANNEFQASSATGQPLGIDETTQIQTYAKGVEYTDQATQAFLAQLDNINKPITVIFYGDHLPGIYASASQDSNNSVKLHETDYFIWSNKASSSHGTKLPASTTAITSPNYFMAQAAEHMNAKVSPYLAFLTMMHDKVPAMEPPVVNEIQSWSRIPSGQALYLDKNGNRFDITKADEETQELMKDYKLIQYDISAGKGYLKNTKFMTLPEPDADGDAKIEELPEPGVKNTGEVPAPDESAAASESAAAKGSGKDSAKGSETKGAAAKAAAKSSAKAAGE</sequence>
<dbReference type="SUPFAM" id="SSF53649">
    <property type="entry name" value="Alkaline phosphatase-like"/>
    <property type="match status" value="1"/>
</dbReference>
<keyword evidence="11" id="KW-1185">Reference proteome</keyword>
<feature type="transmembrane region" description="Helical" evidence="8">
    <location>
        <begin position="35"/>
        <end position="60"/>
    </location>
</feature>
<feature type="compositionally biased region" description="Basic and acidic residues" evidence="7">
    <location>
        <begin position="734"/>
        <end position="743"/>
    </location>
</feature>
<dbReference type="InterPro" id="IPR000917">
    <property type="entry name" value="Sulfatase_N"/>
</dbReference>
<dbReference type="PANTHER" id="PTHR47371">
    <property type="entry name" value="LIPOTEICHOIC ACID SYNTHASE"/>
    <property type="match status" value="1"/>
</dbReference>
<dbReference type="PANTHER" id="PTHR47371:SF3">
    <property type="entry name" value="PHOSPHOGLYCEROL TRANSFERASE I"/>
    <property type="match status" value="1"/>
</dbReference>
<accession>A0A2M9HGK5</accession>
<dbReference type="InterPro" id="IPR017850">
    <property type="entry name" value="Alkaline_phosphatase_core_sf"/>
</dbReference>
<comment type="pathway">
    <text evidence="2">Cell wall biogenesis; lipoteichoic acid biosynthesis.</text>
</comment>
<feature type="transmembrane region" description="Helical" evidence="8">
    <location>
        <begin position="81"/>
        <end position="103"/>
    </location>
</feature>
<evidence type="ECO:0000256" key="3">
    <source>
        <dbReference type="ARBA" id="ARBA00022475"/>
    </source>
</evidence>
<comment type="caution">
    <text evidence="10">The sequence shown here is derived from an EMBL/GenBank/DDBJ whole genome shotgun (WGS) entry which is preliminary data.</text>
</comment>
<dbReference type="InterPro" id="IPR050448">
    <property type="entry name" value="OpgB/LTA_synthase_biosynth"/>
</dbReference>
<reference evidence="10 11" key="1">
    <citation type="submission" date="2017-10" db="EMBL/GenBank/DDBJ databases">
        <title>Draft genome sequences of strains TRE 1, TRE 9, TRE H and TRI 7, isolated from tamarins, belonging to four potential novel Bifidobacterium species.</title>
        <authorList>
            <person name="Mattarelli P."/>
            <person name="Modesto M."/>
            <person name="Puglisi E."/>
            <person name="Morelli L."/>
            <person name="Spezio C."/>
            <person name="Bonetti A."/>
            <person name="Sandri C."/>
        </authorList>
    </citation>
    <scope>NUCLEOTIDE SEQUENCE [LARGE SCALE GENOMIC DNA]</scope>
    <source>
        <strain evidence="11">TRI7</strain>
    </source>
</reference>
<name>A0A2M9HGK5_9BIFI</name>
<evidence type="ECO:0000256" key="1">
    <source>
        <dbReference type="ARBA" id="ARBA00004651"/>
    </source>
</evidence>
<evidence type="ECO:0000256" key="6">
    <source>
        <dbReference type="ARBA" id="ARBA00023136"/>
    </source>
</evidence>
<dbReference type="Proteomes" id="UP000231451">
    <property type="component" value="Unassembled WGS sequence"/>
</dbReference>